<dbReference type="PANTHER" id="PTHR30011">
    <property type="entry name" value="ALKANESULFONATE MONOOXYGENASE-RELATED"/>
    <property type="match status" value="1"/>
</dbReference>
<dbReference type="SUPFAM" id="SSF51679">
    <property type="entry name" value="Bacterial luciferase-like"/>
    <property type="match status" value="1"/>
</dbReference>
<comment type="caution">
    <text evidence="7">The sequence shown here is derived from an EMBL/GenBank/DDBJ whole genome shotgun (WGS) entry which is preliminary data.</text>
</comment>
<feature type="domain" description="Luciferase-like" evidence="6">
    <location>
        <begin position="36"/>
        <end position="385"/>
    </location>
</feature>
<accession>A0ABS5QJ57</accession>
<evidence type="ECO:0000256" key="5">
    <source>
        <dbReference type="ARBA" id="ARBA00033748"/>
    </source>
</evidence>
<comment type="similarity">
    <text evidence="5">Belongs to the NtaA/SnaA/DszA monooxygenase family.</text>
</comment>
<keyword evidence="3 7" id="KW-0560">Oxidoreductase</keyword>
<gene>
    <name evidence="7" type="ORF">KHU32_22125</name>
</gene>
<dbReference type="EC" id="1.14.-.-" evidence="7"/>
<sequence>MSKFHLGWFLGPGTTIQGWNEPGFPHGYDWTKPALFQDAARALERAFFDVFIIEDSSTVPDTYGASMDFYLKNAIMTPKFDPAALTPYLAAVTSNLGIVPTLTSTFYPPYLLARLVSTLDHFSSGRIGWNIVTAANDRAGQNYGLPAQPEHDLRYDMADEYIDLVSQLWEAWDADAVVLDEANHVFADPSKVRPINFEGRFYKSRGPLNVPRSPQGKPVFVAPGASPRGRRFSGRNAEIVLAGHAEDVEAMKDYRDEVHRHAREYGRDPSGVKVLFTLSPFVVGSKREAEELKEQQARARHANIERTLASYSYQSGIDFSKMDLDTPLPEIKINGVQSLLRTFANAGPGATLRDIATRVRTFTVIGTPDSIAEELRNVIEEVGGDGFLIAGHIKPRYLLSITEGLVPTLQKRGLTRTEYGGATLRDNLLAF</sequence>
<evidence type="ECO:0000256" key="4">
    <source>
        <dbReference type="ARBA" id="ARBA00023033"/>
    </source>
</evidence>
<keyword evidence="1" id="KW-0285">Flavoprotein</keyword>
<protein>
    <submittedName>
        <fullName evidence="7">NtaA/DmoA family FMN-dependent monooxygenase</fullName>
        <ecNumber evidence="7">1.14.-.-</ecNumber>
    </submittedName>
</protein>
<proteinExistence type="inferred from homology"/>
<evidence type="ECO:0000313" key="7">
    <source>
        <dbReference type="EMBL" id="MBS7813654.1"/>
    </source>
</evidence>
<dbReference type="GO" id="GO:0004497">
    <property type="term" value="F:monooxygenase activity"/>
    <property type="evidence" value="ECO:0007669"/>
    <property type="project" value="UniProtKB-KW"/>
</dbReference>
<dbReference type="Proteomes" id="UP000766336">
    <property type="component" value="Unassembled WGS sequence"/>
</dbReference>
<dbReference type="PIRSF" id="PIRSF000337">
    <property type="entry name" value="NTA_MOA"/>
    <property type="match status" value="1"/>
</dbReference>
<dbReference type="NCBIfam" id="TIGR03860">
    <property type="entry name" value="FMN_nitrolo"/>
    <property type="match status" value="1"/>
</dbReference>
<name>A0ABS5QJ57_9PROT</name>
<keyword evidence="2" id="KW-0288">FMN</keyword>
<dbReference type="InterPro" id="IPR051260">
    <property type="entry name" value="Diverse_substr_monoxygenases"/>
</dbReference>
<evidence type="ECO:0000259" key="6">
    <source>
        <dbReference type="Pfam" id="PF00296"/>
    </source>
</evidence>
<dbReference type="Gene3D" id="3.20.20.30">
    <property type="entry name" value="Luciferase-like domain"/>
    <property type="match status" value="1"/>
</dbReference>
<dbReference type="PANTHER" id="PTHR30011:SF16">
    <property type="entry name" value="C2H2 FINGER DOMAIN TRANSCRIPTION FACTOR (EUROFUNG)-RELATED"/>
    <property type="match status" value="1"/>
</dbReference>
<dbReference type="InterPro" id="IPR016215">
    <property type="entry name" value="NTA_MOA"/>
</dbReference>
<dbReference type="RefSeq" id="WP_213672363.1">
    <property type="nucleotide sequence ID" value="NZ_JAHCDA010000006.1"/>
</dbReference>
<dbReference type="InterPro" id="IPR011251">
    <property type="entry name" value="Luciferase-like_dom"/>
</dbReference>
<dbReference type="InterPro" id="IPR036661">
    <property type="entry name" value="Luciferase-like_sf"/>
</dbReference>
<organism evidence="7 8">
    <name type="scientific">Roseococcus pinisoli</name>
    <dbReference type="NCBI Taxonomy" id="2835040"/>
    <lineage>
        <taxon>Bacteria</taxon>
        <taxon>Pseudomonadati</taxon>
        <taxon>Pseudomonadota</taxon>
        <taxon>Alphaproteobacteria</taxon>
        <taxon>Acetobacterales</taxon>
        <taxon>Roseomonadaceae</taxon>
        <taxon>Roseococcus</taxon>
    </lineage>
</organism>
<keyword evidence="8" id="KW-1185">Reference proteome</keyword>
<dbReference type="Pfam" id="PF00296">
    <property type="entry name" value="Bac_luciferase"/>
    <property type="match status" value="1"/>
</dbReference>
<dbReference type="EMBL" id="JAHCDA010000006">
    <property type="protein sequence ID" value="MBS7813654.1"/>
    <property type="molecule type" value="Genomic_DNA"/>
</dbReference>
<evidence type="ECO:0000256" key="1">
    <source>
        <dbReference type="ARBA" id="ARBA00022630"/>
    </source>
</evidence>
<evidence type="ECO:0000256" key="3">
    <source>
        <dbReference type="ARBA" id="ARBA00023002"/>
    </source>
</evidence>
<evidence type="ECO:0000313" key="8">
    <source>
        <dbReference type="Proteomes" id="UP000766336"/>
    </source>
</evidence>
<evidence type="ECO:0000256" key="2">
    <source>
        <dbReference type="ARBA" id="ARBA00022643"/>
    </source>
</evidence>
<keyword evidence="4 7" id="KW-0503">Monooxygenase</keyword>
<reference evidence="7 8" key="1">
    <citation type="submission" date="2021-05" db="EMBL/GenBank/DDBJ databases">
        <title>Roseococcus sp. XZZS9, whole genome shotgun sequencing project.</title>
        <authorList>
            <person name="Zhao G."/>
            <person name="Shen L."/>
        </authorList>
    </citation>
    <scope>NUCLEOTIDE SEQUENCE [LARGE SCALE GENOMIC DNA]</scope>
    <source>
        <strain evidence="7 8">XZZS9</strain>
    </source>
</reference>